<organism evidence="3 4">
    <name type="scientific">Streptomyces hesseae</name>
    <dbReference type="NCBI Taxonomy" id="3075519"/>
    <lineage>
        <taxon>Bacteria</taxon>
        <taxon>Bacillati</taxon>
        <taxon>Actinomycetota</taxon>
        <taxon>Actinomycetes</taxon>
        <taxon>Kitasatosporales</taxon>
        <taxon>Streptomycetaceae</taxon>
        <taxon>Streptomyces</taxon>
    </lineage>
</organism>
<evidence type="ECO:0000313" key="4">
    <source>
        <dbReference type="Proteomes" id="UP001180531"/>
    </source>
</evidence>
<protein>
    <submittedName>
        <fullName evidence="3">GNAT family N-acetyltransferase</fullName>
    </submittedName>
</protein>
<dbReference type="Proteomes" id="UP001180531">
    <property type="component" value="Unassembled WGS sequence"/>
</dbReference>
<evidence type="ECO:0000256" key="1">
    <source>
        <dbReference type="SAM" id="MobiDB-lite"/>
    </source>
</evidence>
<dbReference type="Gene3D" id="3.40.630.30">
    <property type="match status" value="1"/>
</dbReference>
<comment type="caution">
    <text evidence="3">The sequence shown here is derived from an EMBL/GenBank/DDBJ whole genome shotgun (WGS) entry which is preliminary data.</text>
</comment>
<dbReference type="InterPro" id="IPR000182">
    <property type="entry name" value="GNAT_dom"/>
</dbReference>
<dbReference type="PROSITE" id="PS51186">
    <property type="entry name" value="GNAT"/>
    <property type="match status" value="1"/>
</dbReference>
<accession>A0ABU2SH41</accession>
<reference evidence="3" key="1">
    <citation type="submission" date="2024-05" db="EMBL/GenBank/DDBJ databases">
        <title>30 novel species of actinomycetes from the DSMZ collection.</title>
        <authorList>
            <person name="Nouioui I."/>
        </authorList>
    </citation>
    <scope>NUCLEOTIDE SEQUENCE</scope>
    <source>
        <strain evidence="3">DSM 40473</strain>
    </source>
</reference>
<dbReference type="InterPro" id="IPR016181">
    <property type="entry name" value="Acyl_CoA_acyltransferase"/>
</dbReference>
<keyword evidence="4" id="KW-1185">Reference proteome</keyword>
<gene>
    <name evidence="3" type="ORF">RM609_04165</name>
</gene>
<feature type="region of interest" description="Disordered" evidence="1">
    <location>
        <begin position="1"/>
        <end position="24"/>
    </location>
</feature>
<proteinExistence type="predicted"/>
<feature type="domain" description="N-acetyltransferase" evidence="2">
    <location>
        <begin position="239"/>
        <end position="370"/>
    </location>
</feature>
<feature type="region of interest" description="Disordered" evidence="1">
    <location>
        <begin position="99"/>
        <end position="128"/>
    </location>
</feature>
<name>A0ABU2SH41_9ACTN</name>
<dbReference type="SUPFAM" id="SSF55729">
    <property type="entry name" value="Acyl-CoA N-acyltransferases (Nat)"/>
    <property type="match status" value="1"/>
</dbReference>
<evidence type="ECO:0000259" key="2">
    <source>
        <dbReference type="PROSITE" id="PS51186"/>
    </source>
</evidence>
<sequence length="370" mass="40421">MVVGDRHRHPADVGAPAGGGRKQVCRPWPAVKEQNGSREYDSVMQARARPQKANGSAISVEIGPAVRDITSSGWRHDEGPSRLLLGPRLLLRLDHRTVTEQEPPVANTWQTTPDPVEDRSRQDHPDRPAAFDDAAIRQARNSAAFWTAIGNSRGHEVIRRRSFLAVLGGERAGTRFLLQEPDPDAHELAELTELAVRSTGPVDAEDPFDSTDLSHLGMRNWQMPIMVRPPGPVPAPAMEVIRVRRTHELQTAEEILIDGFELTRFTPYRPGEMFPTTLTEQPGVGVFLAVLDGEAVGAGVTVVHDGFGSHYWVGTPSAHRSRGAGRAVMLGSLAPMSNLPVTLTASRLGRPLYESLGFTAVTSSTWWSSQ</sequence>
<evidence type="ECO:0000313" key="3">
    <source>
        <dbReference type="EMBL" id="MDT0448298.1"/>
    </source>
</evidence>
<dbReference type="EMBL" id="JAVRFI010000002">
    <property type="protein sequence ID" value="MDT0448298.1"/>
    <property type="molecule type" value="Genomic_DNA"/>
</dbReference>
<feature type="compositionally biased region" description="Basic and acidic residues" evidence="1">
    <location>
        <begin position="116"/>
        <end position="128"/>
    </location>
</feature>